<evidence type="ECO:0000256" key="2">
    <source>
        <dbReference type="ARBA" id="ARBA00004236"/>
    </source>
</evidence>
<dbReference type="PROSITE" id="PS50109">
    <property type="entry name" value="HIS_KIN"/>
    <property type="match status" value="1"/>
</dbReference>
<sequence>MTARRTRGWPLRRQLVLVLIAVLLVFTSAVALASTLALRGQLIGRLDAQLTHAAQRLVQPPPATGPFRPGAGEPEAARPSDPPAGTRPDGGERAFGPWIGQDAGTVVLVSADGEVRRAGYLTQRNAFTELTDEQVADLRAVPQDGRQHDVRVTGLGDYRATAVVTSAGDQAVIALPTSQVTDTVRRYVLVEAVIGVVGLALTVAGGTWLVRRSLRPLESVASAAGRVSEMELASGVVAPIPRVADADTDERTEAGLVGAALNRMIDNVEASLAARHASETHVRQFVADASHELRTPLASIRGYAELVRHSPDVVPPSTAQALRRIESEAARMGALVDDLLLLARLDAGRPLDRAPVDLALLAVDAVADAHAAGPDHRWELDLPGLDDTDTDIDPTGDLADDLVVLGDEARLRQVLTNLLGNARVHTPAGTRVVVGVRADGAGDVVVSVRDDGPGIPAPLRPTLFQRFTRGDAARTRAAGSTGLGLAIVQSIVAAHGGSIDVVSRTADDAVPGVRRGTTVEVSLPTGSATPAERAPGTSDGTVRGRPGTSPARPGSSSGHPPLSVRDPAPDGR</sequence>
<keyword evidence="16" id="KW-1185">Reference proteome</keyword>
<evidence type="ECO:0000256" key="8">
    <source>
        <dbReference type="ARBA" id="ARBA00022989"/>
    </source>
</evidence>
<dbReference type="KEGG" id="xya:ET471_12595"/>
<dbReference type="Pfam" id="PF00512">
    <property type="entry name" value="HisKA"/>
    <property type="match status" value="1"/>
</dbReference>
<dbReference type="InterPro" id="IPR036097">
    <property type="entry name" value="HisK_dim/P_sf"/>
</dbReference>
<comment type="subcellular location">
    <subcellularLocation>
        <location evidence="2">Cell membrane</location>
    </subcellularLocation>
</comment>
<dbReference type="InterPro" id="IPR003660">
    <property type="entry name" value="HAMP_dom"/>
</dbReference>
<comment type="catalytic activity">
    <reaction evidence="1">
        <text>ATP + protein L-histidine = ADP + protein N-phospho-L-histidine.</text>
        <dbReference type="EC" id="2.7.13.3"/>
    </reaction>
</comment>
<protein>
    <recommendedName>
        <fullName evidence="3">histidine kinase</fullName>
        <ecNumber evidence="3">2.7.13.3</ecNumber>
    </recommendedName>
</protein>
<dbReference type="SMART" id="SM00304">
    <property type="entry name" value="HAMP"/>
    <property type="match status" value="1"/>
</dbReference>
<dbReference type="Gene3D" id="6.10.340.10">
    <property type="match status" value="1"/>
</dbReference>
<dbReference type="InterPro" id="IPR036890">
    <property type="entry name" value="HATPase_C_sf"/>
</dbReference>
<dbReference type="SMART" id="SM00387">
    <property type="entry name" value="HATPase_c"/>
    <property type="match status" value="1"/>
</dbReference>
<keyword evidence="4" id="KW-0597">Phosphoprotein</keyword>
<evidence type="ECO:0000256" key="10">
    <source>
        <dbReference type="ARBA" id="ARBA00023136"/>
    </source>
</evidence>
<evidence type="ECO:0000256" key="7">
    <source>
        <dbReference type="ARBA" id="ARBA00022777"/>
    </source>
</evidence>
<dbReference type="InterPro" id="IPR003594">
    <property type="entry name" value="HATPase_dom"/>
</dbReference>
<name>A0A4P6F5U0_9MICO</name>
<dbReference type="OrthoDB" id="9786919at2"/>
<dbReference type="PRINTS" id="PR00344">
    <property type="entry name" value="BCTRLSENSOR"/>
</dbReference>
<dbReference type="SUPFAM" id="SSF55874">
    <property type="entry name" value="ATPase domain of HSP90 chaperone/DNA topoisomerase II/histidine kinase"/>
    <property type="match status" value="1"/>
</dbReference>
<keyword evidence="7 15" id="KW-0418">Kinase</keyword>
<organism evidence="15 16">
    <name type="scientific">Xylanimonas protaetiae</name>
    <dbReference type="NCBI Taxonomy" id="2509457"/>
    <lineage>
        <taxon>Bacteria</taxon>
        <taxon>Bacillati</taxon>
        <taxon>Actinomycetota</taxon>
        <taxon>Actinomycetes</taxon>
        <taxon>Micrococcales</taxon>
        <taxon>Promicromonosporaceae</taxon>
        <taxon>Xylanimonas</taxon>
    </lineage>
</organism>
<keyword evidence="9" id="KW-0902">Two-component regulatory system</keyword>
<dbReference type="CDD" id="cd00082">
    <property type="entry name" value="HisKA"/>
    <property type="match status" value="1"/>
</dbReference>
<evidence type="ECO:0000313" key="16">
    <source>
        <dbReference type="Proteomes" id="UP000292118"/>
    </source>
</evidence>
<evidence type="ECO:0000256" key="11">
    <source>
        <dbReference type="SAM" id="MobiDB-lite"/>
    </source>
</evidence>
<keyword evidence="10 12" id="KW-0472">Membrane</keyword>
<feature type="transmembrane region" description="Helical" evidence="12">
    <location>
        <begin position="187"/>
        <end position="210"/>
    </location>
</feature>
<dbReference type="Proteomes" id="UP000292118">
    <property type="component" value="Chromosome"/>
</dbReference>
<dbReference type="GO" id="GO:0005886">
    <property type="term" value="C:plasma membrane"/>
    <property type="evidence" value="ECO:0007669"/>
    <property type="project" value="UniProtKB-SubCell"/>
</dbReference>
<dbReference type="CDD" id="cd00075">
    <property type="entry name" value="HATPase"/>
    <property type="match status" value="1"/>
</dbReference>
<dbReference type="InterPro" id="IPR050428">
    <property type="entry name" value="TCS_sensor_his_kinase"/>
</dbReference>
<dbReference type="InterPro" id="IPR003661">
    <property type="entry name" value="HisK_dim/P_dom"/>
</dbReference>
<dbReference type="InterPro" id="IPR004358">
    <property type="entry name" value="Sig_transdc_His_kin-like_C"/>
</dbReference>
<accession>A0A4P6F5U0</accession>
<feature type="region of interest" description="Disordered" evidence="11">
    <location>
        <begin position="57"/>
        <end position="98"/>
    </location>
</feature>
<dbReference type="InterPro" id="IPR005467">
    <property type="entry name" value="His_kinase_dom"/>
</dbReference>
<reference evidence="15 16" key="1">
    <citation type="submission" date="2019-01" db="EMBL/GenBank/DDBJ databases">
        <title>Genome sequencing of strain FW10M-9.</title>
        <authorList>
            <person name="Heo J."/>
            <person name="Kim S.-J."/>
            <person name="Kim J.-S."/>
            <person name="Hong S.-B."/>
            <person name="Kwon S.-W."/>
        </authorList>
    </citation>
    <scope>NUCLEOTIDE SEQUENCE [LARGE SCALE GENOMIC DNA]</scope>
    <source>
        <strain evidence="15 16">FW10M-9</strain>
    </source>
</reference>
<evidence type="ECO:0000256" key="9">
    <source>
        <dbReference type="ARBA" id="ARBA00023012"/>
    </source>
</evidence>
<evidence type="ECO:0000259" key="14">
    <source>
        <dbReference type="PROSITE" id="PS50885"/>
    </source>
</evidence>
<dbReference type="FunFam" id="1.10.287.130:FF:000001">
    <property type="entry name" value="Two-component sensor histidine kinase"/>
    <property type="match status" value="1"/>
</dbReference>
<gene>
    <name evidence="15" type="ORF">ET471_12595</name>
</gene>
<dbReference type="Gene3D" id="3.30.565.10">
    <property type="entry name" value="Histidine kinase-like ATPase, C-terminal domain"/>
    <property type="match status" value="1"/>
</dbReference>
<keyword evidence="6 12" id="KW-0812">Transmembrane</keyword>
<proteinExistence type="predicted"/>
<evidence type="ECO:0000256" key="1">
    <source>
        <dbReference type="ARBA" id="ARBA00000085"/>
    </source>
</evidence>
<dbReference type="Gene3D" id="1.10.287.130">
    <property type="match status" value="1"/>
</dbReference>
<evidence type="ECO:0000313" key="15">
    <source>
        <dbReference type="EMBL" id="QAY70755.1"/>
    </source>
</evidence>
<keyword evidence="8 12" id="KW-1133">Transmembrane helix</keyword>
<dbReference type="RefSeq" id="WP_129188811.1">
    <property type="nucleotide sequence ID" value="NZ_CP035493.1"/>
</dbReference>
<dbReference type="AlphaFoldDB" id="A0A4P6F5U0"/>
<dbReference type="PANTHER" id="PTHR45436">
    <property type="entry name" value="SENSOR HISTIDINE KINASE YKOH"/>
    <property type="match status" value="1"/>
</dbReference>
<dbReference type="PROSITE" id="PS50885">
    <property type="entry name" value="HAMP"/>
    <property type="match status" value="1"/>
</dbReference>
<feature type="domain" description="Histidine kinase" evidence="13">
    <location>
        <begin position="288"/>
        <end position="527"/>
    </location>
</feature>
<evidence type="ECO:0000256" key="4">
    <source>
        <dbReference type="ARBA" id="ARBA00022553"/>
    </source>
</evidence>
<dbReference type="SMART" id="SM00388">
    <property type="entry name" value="HisKA"/>
    <property type="match status" value="1"/>
</dbReference>
<keyword evidence="5" id="KW-0808">Transferase</keyword>
<evidence type="ECO:0000256" key="6">
    <source>
        <dbReference type="ARBA" id="ARBA00022692"/>
    </source>
</evidence>
<feature type="domain" description="HAMP" evidence="14">
    <location>
        <begin position="211"/>
        <end position="273"/>
    </location>
</feature>
<evidence type="ECO:0000256" key="5">
    <source>
        <dbReference type="ARBA" id="ARBA00022679"/>
    </source>
</evidence>
<dbReference type="GO" id="GO:0000155">
    <property type="term" value="F:phosphorelay sensor kinase activity"/>
    <property type="evidence" value="ECO:0007669"/>
    <property type="project" value="InterPro"/>
</dbReference>
<dbReference type="PANTHER" id="PTHR45436:SF5">
    <property type="entry name" value="SENSOR HISTIDINE KINASE TRCS"/>
    <property type="match status" value="1"/>
</dbReference>
<evidence type="ECO:0000256" key="3">
    <source>
        <dbReference type="ARBA" id="ARBA00012438"/>
    </source>
</evidence>
<feature type="region of interest" description="Disordered" evidence="11">
    <location>
        <begin position="513"/>
        <end position="572"/>
    </location>
</feature>
<dbReference type="SUPFAM" id="SSF47384">
    <property type="entry name" value="Homodimeric domain of signal transducing histidine kinase"/>
    <property type="match status" value="1"/>
</dbReference>
<dbReference type="Pfam" id="PF02518">
    <property type="entry name" value="HATPase_c"/>
    <property type="match status" value="1"/>
</dbReference>
<evidence type="ECO:0000259" key="13">
    <source>
        <dbReference type="PROSITE" id="PS50109"/>
    </source>
</evidence>
<evidence type="ECO:0000256" key="12">
    <source>
        <dbReference type="SAM" id="Phobius"/>
    </source>
</evidence>
<dbReference type="EMBL" id="CP035493">
    <property type="protein sequence ID" value="QAY70755.1"/>
    <property type="molecule type" value="Genomic_DNA"/>
</dbReference>
<dbReference type="EC" id="2.7.13.3" evidence="3"/>
<dbReference type="Pfam" id="PF00672">
    <property type="entry name" value="HAMP"/>
    <property type="match status" value="1"/>
</dbReference>